<feature type="compositionally biased region" description="Low complexity" evidence="1">
    <location>
        <begin position="37"/>
        <end position="47"/>
    </location>
</feature>
<dbReference type="InterPro" id="IPR040290">
    <property type="entry name" value="Prot_E6-like"/>
</dbReference>
<dbReference type="AlphaFoldDB" id="A0A2R6RAN8"/>
<dbReference type="PANTHER" id="PTHR35274">
    <property type="entry name" value="E6-LIKE PROTEIN"/>
    <property type="match status" value="1"/>
</dbReference>
<keyword evidence="2" id="KW-0732">Signal</keyword>
<reference evidence="4" key="2">
    <citation type="journal article" date="2018" name="BMC Genomics">
        <title>A manually annotated Actinidia chinensis var. chinensis (kiwifruit) genome highlights the challenges associated with draft genomes and gene prediction in plants.</title>
        <authorList>
            <person name="Pilkington S.M."/>
            <person name="Crowhurst R."/>
            <person name="Hilario E."/>
            <person name="Nardozza S."/>
            <person name="Fraser L."/>
            <person name="Peng Y."/>
            <person name="Gunaseelan K."/>
            <person name="Simpson R."/>
            <person name="Tahir J."/>
            <person name="Deroles S.C."/>
            <person name="Templeton K."/>
            <person name="Luo Z."/>
            <person name="Davy M."/>
            <person name="Cheng C."/>
            <person name="McNeilage M."/>
            <person name="Scaglione D."/>
            <person name="Liu Y."/>
            <person name="Zhang Q."/>
            <person name="Datson P."/>
            <person name="De Silva N."/>
            <person name="Gardiner S.E."/>
            <person name="Bassett H."/>
            <person name="Chagne D."/>
            <person name="McCallum J."/>
            <person name="Dzierzon H."/>
            <person name="Deng C."/>
            <person name="Wang Y.Y."/>
            <person name="Barron L."/>
            <person name="Manako K."/>
            <person name="Bowen J."/>
            <person name="Foster T.M."/>
            <person name="Erridge Z.A."/>
            <person name="Tiffin H."/>
            <person name="Waite C.N."/>
            <person name="Davies K.M."/>
            <person name="Grierson E.P."/>
            <person name="Laing W.A."/>
            <person name="Kirk R."/>
            <person name="Chen X."/>
            <person name="Wood M."/>
            <person name="Montefiori M."/>
            <person name="Brummell D.A."/>
            <person name="Schwinn K.E."/>
            <person name="Catanach A."/>
            <person name="Fullerton C."/>
            <person name="Li D."/>
            <person name="Meiyalaghan S."/>
            <person name="Nieuwenhuizen N."/>
            <person name="Read N."/>
            <person name="Prakash R."/>
            <person name="Hunter D."/>
            <person name="Zhang H."/>
            <person name="McKenzie M."/>
            <person name="Knabel M."/>
            <person name="Harris A."/>
            <person name="Allan A.C."/>
            <person name="Gleave A."/>
            <person name="Chen A."/>
            <person name="Janssen B.J."/>
            <person name="Plunkett B."/>
            <person name="Ampomah-Dwamena C."/>
            <person name="Voogd C."/>
            <person name="Leif D."/>
            <person name="Lafferty D."/>
            <person name="Souleyre E.J.F."/>
            <person name="Varkonyi-Gasic E."/>
            <person name="Gambi F."/>
            <person name="Hanley J."/>
            <person name="Yao J.L."/>
            <person name="Cheung J."/>
            <person name="David K.M."/>
            <person name="Warren B."/>
            <person name="Marsh K."/>
            <person name="Snowden K.C."/>
            <person name="Lin-Wang K."/>
            <person name="Brian L."/>
            <person name="Martinez-Sanchez M."/>
            <person name="Wang M."/>
            <person name="Ileperuma N."/>
            <person name="Macnee N."/>
            <person name="Campin R."/>
            <person name="McAtee P."/>
            <person name="Drummond R.S.M."/>
            <person name="Espley R.V."/>
            <person name="Ireland H.S."/>
            <person name="Wu R."/>
            <person name="Atkinson R.G."/>
            <person name="Karunairetnam S."/>
            <person name="Bulley S."/>
            <person name="Chunkath S."/>
            <person name="Hanley Z."/>
            <person name="Storey R."/>
            <person name="Thrimawithana A.H."/>
            <person name="Thomson S."/>
            <person name="David C."/>
            <person name="Testolin R."/>
            <person name="Huang H."/>
            <person name="Hellens R.P."/>
            <person name="Schaffer R.J."/>
        </authorList>
    </citation>
    <scope>NUCLEOTIDE SEQUENCE [LARGE SCALE GENOMIC DNA]</scope>
    <source>
        <strain evidence="4">cv. Red5</strain>
    </source>
</reference>
<name>A0A2R6RAN8_ACTCC</name>
<gene>
    <name evidence="3" type="ORF">CEY00_Acc09534</name>
</gene>
<proteinExistence type="predicted"/>
<feature type="chain" id="PRO_5015323624" evidence="2">
    <location>
        <begin position="24"/>
        <end position="280"/>
    </location>
</feature>
<evidence type="ECO:0000313" key="4">
    <source>
        <dbReference type="Proteomes" id="UP000241394"/>
    </source>
</evidence>
<dbReference type="Proteomes" id="UP000241394">
    <property type="component" value="Chromosome LG8"/>
</dbReference>
<evidence type="ECO:0000256" key="2">
    <source>
        <dbReference type="SAM" id="SignalP"/>
    </source>
</evidence>
<feature type="region of interest" description="Disordered" evidence="1">
    <location>
        <begin position="37"/>
        <end position="130"/>
    </location>
</feature>
<dbReference type="OMA" id="NPAFIPQ"/>
<accession>A0A2R6RAN8</accession>
<sequence length="280" mass="31962">MAASAKHFSFLFCLALFSLHAHARDSQFFSKVTTPTTTAPAATANPNEKVEFPNNEPPLSKQEQDPNFIPDTQNGYGLYGQETDQFPPTTTTNPPSTASNLPYKTESEQPYDDDDKQAYVTNPQSTSDTRFMYRGYTNNNYNSNNNNNNNNKRAYVTNPQGMSDTRFMDRGYTTTTNNNYYMNKGYNTAATDNYYNGGNNYNPQQQGMSDTRFLENGRYFYDIQSENNYNNGYGSSRGVDNYNKGYYGNSYNENSYVVNNSMEGYQNQEQYQEGQEEYVP</sequence>
<keyword evidence="4" id="KW-1185">Reference proteome</keyword>
<comment type="caution">
    <text evidence="3">The sequence shown here is derived from an EMBL/GenBank/DDBJ whole genome shotgun (WGS) entry which is preliminary data.</text>
</comment>
<dbReference type="Gramene" id="PSS24619">
    <property type="protein sequence ID" value="PSS24619"/>
    <property type="gene ID" value="CEY00_Acc09534"/>
</dbReference>
<dbReference type="FunCoup" id="A0A2R6RAN8">
    <property type="interactions" value="124"/>
</dbReference>
<dbReference type="InParanoid" id="A0A2R6RAN8"/>
<organism evidence="3 4">
    <name type="scientific">Actinidia chinensis var. chinensis</name>
    <name type="common">Chinese soft-hair kiwi</name>
    <dbReference type="NCBI Taxonomy" id="1590841"/>
    <lineage>
        <taxon>Eukaryota</taxon>
        <taxon>Viridiplantae</taxon>
        <taxon>Streptophyta</taxon>
        <taxon>Embryophyta</taxon>
        <taxon>Tracheophyta</taxon>
        <taxon>Spermatophyta</taxon>
        <taxon>Magnoliopsida</taxon>
        <taxon>eudicotyledons</taxon>
        <taxon>Gunneridae</taxon>
        <taxon>Pentapetalae</taxon>
        <taxon>asterids</taxon>
        <taxon>Ericales</taxon>
        <taxon>Actinidiaceae</taxon>
        <taxon>Actinidia</taxon>
    </lineage>
</organism>
<evidence type="ECO:0000256" key="1">
    <source>
        <dbReference type="SAM" id="MobiDB-lite"/>
    </source>
</evidence>
<dbReference type="OrthoDB" id="1306371at2759"/>
<evidence type="ECO:0000313" key="3">
    <source>
        <dbReference type="EMBL" id="PSS24619.1"/>
    </source>
</evidence>
<dbReference type="PANTHER" id="PTHR35274:SF2">
    <property type="entry name" value="E6-LIKE PROTEIN"/>
    <property type="match status" value="1"/>
</dbReference>
<feature type="compositionally biased region" description="Low complexity" evidence="1">
    <location>
        <begin position="87"/>
        <end position="102"/>
    </location>
</feature>
<feature type="signal peptide" evidence="2">
    <location>
        <begin position="1"/>
        <end position="23"/>
    </location>
</feature>
<reference evidence="3 4" key="1">
    <citation type="submission" date="2017-07" db="EMBL/GenBank/DDBJ databases">
        <title>An improved, manually edited Actinidia chinensis var. chinensis (kiwifruit) genome highlights the challenges associated with draft genomes and gene prediction in plants.</title>
        <authorList>
            <person name="Pilkington S."/>
            <person name="Crowhurst R."/>
            <person name="Hilario E."/>
            <person name="Nardozza S."/>
            <person name="Fraser L."/>
            <person name="Peng Y."/>
            <person name="Gunaseelan K."/>
            <person name="Simpson R."/>
            <person name="Tahir J."/>
            <person name="Deroles S."/>
            <person name="Templeton K."/>
            <person name="Luo Z."/>
            <person name="Davy M."/>
            <person name="Cheng C."/>
            <person name="Mcneilage M."/>
            <person name="Scaglione D."/>
            <person name="Liu Y."/>
            <person name="Zhang Q."/>
            <person name="Datson P."/>
            <person name="De Silva N."/>
            <person name="Gardiner S."/>
            <person name="Bassett H."/>
            <person name="Chagne D."/>
            <person name="Mccallum J."/>
            <person name="Dzierzon H."/>
            <person name="Deng C."/>
            <person name="Wang Y.-Y."/>
            <person name="Barron N."/>
            <person name="Manako K."/>
            <person name="Bowen J."/>
            <person name="Foster T."/>
            <person name="Erridge Z."/>
            <person name="Tiffin H."/>
            <person name="Waite C."/>
            <person name="Davies K."/>
            <person name="Grierson E."/>
            <person name="Laing W."/>
            <person name="Kirk R."/>
            <person name="Chen X."/>
            <person name="Wood M."/>
            <person name="Montefiori M."/>
            <person name="Brummell D."/>
            <person name="Schwinn K."/>
            <person name="Catanach A."/>
            <person name="Fullerton C."/>
            <person name="Li D."/>
            <person name="Meiyalaghan S."/>
            <person name="Nieuwenhuizen N."/>
            <person name="Read N."/>
            <person name="Prakash R."/>
            <person name="Hunter D."/>
            <person name="Zhang H."/>
            <person name="Mckenzie M."/>
            <person name="Knabel M."/>
            <person name="Harris A."/>
            <person name="Allan A."/>
            <person name="Chen A."/>
            <person name="Janssen B."/>
            <person name="Plunkett B."/>
            <person name="Dwamena C."/>
            <person name="Voogd C."/>
            <person name="Leif D."/>
            <person name="Lafferty D."/>
            <person name="Souleyre E."/>
            <person name="Varkonyi-Gasic E."/>
            <person name="Gambi F."/>
            <person name="Hanley J."/>
            <person name="Yao J.-L."/>
            <person name="Cheung J."/>
            <person name="David K."/>
            <person name="Warren B."/>
            <person name="Marsh K."/>
            <person name="Snowden K."/>
            <person name="Lin-Wang K."/>
            <person name="Brian L."/>
            <person name="Martinez-Sanchez M."/>
            <person name="Wang M."/>
            <person name="Ileperuma N."/>
            <person name="Macnee N."/>
            <person name="Campin R."/>
            <person name="Mcatee P."/>
            <person name="Drummond R."/>
            <person name="Espley R."/>
            <person name="Ireland H."/>
            <person name="Wu R."/>
            <person name="Atkinson R."/>
            <person name="Karunairetnam S."/>
            <person name="Bulley S."/>
            <person name="Chunkath S."/>
            <person name="Hanley Z."/>
            <person name="Storey R."/>
            <person name="Thrimawithana A."/>
            <person name="Thomson S."/>
            <person name="David C."/>
            <person name="Testolin R."/>
        </authorList>
    </citation>
    <scope>NUCLEOTIDE SEQUENCE [LARGE SCALE GENOMIC DNA]</scope>
    <source>
        <strain evidence="4">cv. Red5</strain>
        <tissue evidence="3">Young leaf</tissue>
    </source>
</reference>
<protein>
    <submittedName>
        <fullName evidence="3">Uncharacterized protein</fullName>
    </submittedName>
</protein>
<feature type="compositionally biased region" description="Polar residues" evidence="1">
    <location>
        <begin position="119"/>
        <end position="129"/>
    </location>
</feature>
<dbReference type="EMBL" id="NKQK01000008">
    <property type="protein sequence ID" value="PSS24619.1"/>
    <property type="molecule type" value="Genomic_DNA"/>
</dbReference>